<evidence type="ECO:0000256" key="2">
    <source>
        <dbReference type="SAM" id="Phobius"/>
    </source>
</evidence>
<keyword evidence="2" id="KW-0812">Transmembrane</keyword>
<gene>
    <name evidence="3" type="ORF">OKIOD_LOCUS8848</name>
</gene>
<sequence length="233" mass="26781">MSKKHEENEPLRDLHGNVENTKENITHVAETAADVGLLRGTQEAVDEGSAEEQQARQADAVTGVSNSPYIRDWFDRLITWLPQEQFNNIKNNVSAFINDGVSEEKTGEKKKERIFENAKTLIERVSSEFGSDGSLTKLQQFSLMIILHKMIAKELANQIRSKLLDMRDIARIYLKFFKDFLVQLLFGFNPDEFRQIWDATIVAVQNFGSIRMCVAVVVVSYACFYLFNNYFRK</sequence>
<reference evidence="3 4" key="1">
    <citation type="submission" date="2021-04" db="EMBL/GenBank/DDBJ databases">
        <authorList>
            <person name="Bliznina A."/>
        </authorList>
    </citation>
    <scope>NUCLEOTIDE SEQUENCE [LARGE SCALE GENOMIC DNA]</scope>
</reference>
<keyword evidence="2" id="KW-0472">Membrane</keyword>
<feature type="transmembrane region" description="Helical" evidence="2">
    <location>
        <begin position="208"/>
        <end position="227"/>
    </location>
</feature>
<organism evidence="3 4">
    <name type="scientific">Oikopleura dioica</name>
    <name type="common">Tunicate</name>
    <dbReference type="NCBI Taxonomy" id="34765"/>
    <lineage>
        <taxon>Eukaryota</taxon>
        <taxon>Metazoa</taxon>
        <taxon>Chordata</taxon>
        <taxon>Tunicata</taxon>
        <taxon>Appendicularia</taxon>
        <taxon>Copelata</taxon>
        <taxon>Oikopleuridae</taxon>
        <taxon>Oikopleura</taxon>
    </lineage>
</organism>
<feature type="region of interest" description="Disordered" evidence="1">
    <location>
        <begin position="42"/>
        <end position="61"/>
    </location>
</feature>
<dbReference type="Proteomes" id="UP001158576">
    <property type="component" value="Chromosome 1"/>
</dbReference>
<dbReference type="EMBL" id="OU015566">
    <property type="protein sequence ID" value="CAG5101973.1"/>
    <property type="molecule type" value="Genomic_DNA"/>
</dbReference>
<protein>
    <submittedName>
        <fullName evidence="3">Oidioi.mRNA.OKI2018_I69.chr1.g83.t1.cds</fullName>
    </submittedName>
</protein>
<name>A0ABN7SMK9_OIKDI</name>
<keyword evidence="4" id="KW-1185">Reference proteome</keyword>
<keyword evidence="2" id="KW-1133">Transmembrane helix</keyword>
<proteinExistence type="predicted"/>
<feature type="region of interest" description="Disordered" evidence="1">
    <location>
        <begin position="1"/>
        <end position="20"/>
    </location>
</feature>
<accession>A0ABN7SMK9</accession>
<evidence type="ECO:0000256" key="1">
    <source>
        <dbReference type="SAM" id="MobiDB-lite"/>
    </source>
</evidence>
<evidence type="ECO:0000313" key="3">
    <source>
        <dbReference type="EMBL" id="CAG5101973.1"/>
    </source>
</evidence>
<evidence type="ECO:0000313" key="4">
    <source>
        <dbReference type="Proteomes" id="UP001158576"/>
    </source>
</evidence>